<gene>
    <name evidence="5" type="ORF">CC77DRAFT_987382</name>
</gene>
<dbReference type="OMA" id="QGFFAAF"/>
<dbReference type="PANTHER" id="PTHR47706:SF4">
    <property type="entry name" value="NMRA-LIKE DOMAIN-CONTAINING PROTEIN"/>
    <property type="match status" value="1"/>
</dbReference>
<dbReference type="VEuPathDB" id="FungiDB:CC77DRAFT_987382"/>
<dbReference type="KEGG" id="aalt:CC77DRAFT_987382"/>
<accession>A0A177DQZ6</accession>
<proteinExistence type="inferred from homology"/>
<sequence length="305" mass="33262">MSVIAVAGGTGKLGRTIVEAILEQGKHHVVVLARLGSESKAKELGVPVLGLDYSNVEAIRDVLQSNDVGTVISTLDTMAGADPEIALIRAADLSTSTKRYIPSFWGIRYTPEVKAIFPVAETKLAAMTALEASSLEYTCVVNGFFLDYYVIPKVSSHMGPFPVVIDMANNAAAIPGSGDVPVAFTHTTDVARFAASLLDLPSWQPESYIVGEKLTWKEFVAIAEEVKGVKFDVQFDPLENLQKYQVTELPGHKDLYPFFPKQMLQPFIATFGILFAKGFFDFDAIPGQGDMKARGVKELVEQAWR</sequence>
<dbReference type="InterPro" id="IPR036291">
    <property type="entry name" value="NAD(P)-bd_dom_sf"/>
</dbReference>
<evidence type="ECO:0000256" key="3">
    <source>
        <dbReference type="ARBA" id="ARBA00023002"/>
    </source>
</evidence>
<dbReference type="AlphaFoldDB" id="A0A177DQZ6"/>
<name>A0A177DQZ6_ALTAL</name>
<evidence type="ECO:0000256" key="2">
    <source>
        <dbReference type="ARBA" id="ARBA00022857"/>
    </source>
</evidence>
<evidence type="ECO:0000259" key="4">
    <source>
        <dbReference type="Pfam" id="PF05368"/>
    </source>
</evidence>
<dbReference type="Gene3D" id="3.90.25.10">
    <property type="entry name" value="UDP-galactose 4-epimerase, domain 1"/>
    <property type="match status" value="1"/>
</dbReference>
<dbReference type="PANTHER" id="PTHR47706">
    <property type="entry name" value="NMRA-LIKE FAMILY PROTEIN"/>
    <property type="match status" value="1"/>
</dbReference>
<dbReference type="SUPFAM" id="SSF51735">
    <property type="entry name" value="NAD(P)-binding Rossmann-fold domains"/>
    <property type="match status" value="1"/>
</dbReference>
<dbReference type="Proteomes" id="UP000077248">
    <property type="component" value="Unassembled WGS sequence"/>
</dbReference>
<comment type="similarity">
    <text evidence="1">Belongs to the NmrA-type oxidoreductase family. Isoflavone reductase subfamily.</text>
</comment>
<dbReference type="RefSeq" id="XP_018387209.1">
    <property type="nucleotide sequence ID" value="XM_018536248.1"/>
</dbReference>
<dbReference type="InterPro" id="IPR008030">
    <property type="entry name" value="NmrA-like"/>
</dbReference>
<dbReference type="EMBL" id="KV441476">
    <property type="protein sequence ID" value="OAG21788.1"/>
    <property type="molecule type" value="Genomic_DNA"/>
</dbReference>
<keyword evidence="2" id="KW-0521">NADP</keyword>
<dbReference type="InterPro" id="IPR051609">
    <property type="entry name" value="NmrA/Isoflavone_reductase-like"/>
</dbReference>
<dbReference type="GO" id="GO:0016491">
    <property type="term" value="F:oxidoreductase activity"/>
    <property type="evidence" value="ECO:0007669"/>
    <property type="project" value="UniProtKB-KW"/>
</dbReference>
<keyword evidence="3" id="KW-0560">Oxidoreductase</keyword>
<dbReference type="GeneID" id="29121842"/>
<evidence type="ECO:0000313" key="6">
    <source>
        <dbReference type="Proteomes" id="UP000077248"/>
    </source>
</evidence>
<feature type="domain" description="NmrA-like" evidence="4">
    <location>
        <begin position="2"/>
        <end position="243"/>
    </location>
</feature>
<evidence type="ECO:0000256" key="1">
    <source>
        <dbReference type="ARBA" id="ARBA00005725"/>
    </source>
</evidence>
<keyword evidence="6" id="KW-1185">Reference proteome</keyword>
<protein>
    <submittedName>
        <fullName evidence="5">NAD(P)-binding protein</fullName>
    </submittedName>
</protein>
<organism evidence="5 6">
    <name type="scientific">Alternaria alternata</name>
    <name type="common">Alternaria rot fungus</name>
    <name type="synonym">Torula alternata</name>
    <dbReference type="NCBI Taxonomy" id="5599"/>
    <lineage>
        <taxon>Eukaryota</taxon>
        <taxon>Fungi</taxon>
        <taxon>Dikarya</taxon>
        <taxon>Ascomycota</taxon>
        <taxon>Pezizomycotina</taxon>
        <taxon>Dothideomycetes</taxon>
        <taxon>Pleosporomycetidae</taxon>
        <taxon>Pleosporales</taxon>
        <taxon>Pleosporineae</taxon>
        <taxon>Pleosporaceae</taxon>
        <taxon>Alternaria</taxon>
        <taxon>Alternaria sect. Alternaria</taxon>
        <taxon>Alternaria alternata complex</taxon>
    </lineage>
</organism>
<dbReference type="Gene3D" id="3.40.50.720">
    <property type="entry name" value="NAD(P)-binding Rossmann-like Domain"/>
    <property type="match status" value="1"/>
</dbReference>
<reference evidence="5 6" key="1">
    <citation type="submission" date="2016-05" db="EMBL/GenBank/DDBJ databases">
        <title>Comparative analysis of secretome profiles of manganese(II)-oxidizing ascomycete fungi.</title>
        <authorList>
            <consortium name="DOE Joint Genome Institute"/>
            <person name="Zeiner C.A."/>
            <person name="Purvine S.O."/>
            <person name="Zink E.M."/>
            <person name="Wu S."/>
            <person name="Pasa-Tolic L."/>
            <person name="Chaput D.L."/>
            <person name="Haridas S."/>
            <person name="Grigoriev I.V."/>
            <person name="Santelli C.M."/>
            <person name="Hansel C.M."/>
        </authorList>
    </citation>
    <scope>NUCLEOTIDE SEQUENCE [LARGE SCALE GENOMIC DNA]</scope>
    <source>
        <strain evidence="5 6">SRC1lrK2f</strain>
    </source>
</reference>
<dbReference type="Pfam" id="PF05368">
    <property type="entry name" value="NmrA"/>
    <property type="match status" value="1"/>
</dbReference>
<evidence type="ECO:0000313" key="5">
    <source>
        <dbReference type="EMBL" id="OAG21788.1"/>
    </source>
</evidence>